<dbReference type="PROSITE" id="PS50156">
    <property type="entry name" value="SSD"/>
    <property type="match status" value="1"/>
</dbReference>
<feature type="transmembrane region" description="Helical" evidence="8">
    <location>
        <begin position="867"/>
        <end position="886"/>
    </location>
</feature>
<evidence type="ECO:0000313" key="10">
    <source>
        <dbReference type="EMBL" id="KWW13013.1"/>
    </source>
</evidence>
<evidence type="ECO:0000256" key="3">
    <source>
        <dbReference type="ARBA" id="ARBA00022475"/>
    </source>
</evidence>
<dbReference type="SUPFAM" id="SSF82866">
    <property type="entry name" value="Multidrug efflux transporter AcrB transmembrane domain"/>
    <property type="match status" value="2"/>
</dbReference>
<comment type="subcellular location">
    <subcellularLocation>
        <location evidence="1">Cell membrane</location>
        <topology evidence="1">Multi-pass membrane protein</topology>
    </subcellularLocation>
</comment>
<comment type="similarity">
    <text evidence="2">Belongs to the resistance-nodulation-cell division (RND) (TC 2.A.6) family. MmpL subfamily.</text>
</comment>
<evidence type="ECO:0000256" key="1">
    <source>
        <dbReference type="ARBA" id="ARBA00004651"/>
    </source>
</evidence>
<dbReference type="Gene3D" id="1.20.1640.10">
    <property type="entry name" value="Multidrug efflux transporter AcrB transmembrane domain"/>
    <property type="match status" value="2"/>
</dbReference>
<keyword evidence="11" id="KW-1185">Reference proteome</keyword>
<protein>
    <recommendedName>
        <fullName evidence="9">SSD domain-containing protein</fullName>
    </recommendedName>
</protein>
<organism evidence="10 11">
    <name type="scientific">Peribacillus simplex</name>
    <dbReference type="NCBI Taxonomy" id="1478"/>
    <lineage>
        <taxon>Bacteria</taxon>
        <taxon>Bacillati</taxon>
        <taxon>Bacillota</taxon>
        <taxon>Bacilli</taxon>
        <taxon>Bacillales</taxon>
        <taxon>Bacillaceae</taxon>
        <taxon>Peribacillus</taxon>
    </lineage>
</organism>
<keyword evidence="4 8" id="KW-0812">Transmembrane</keyword>
<dbReference type="GO" id="GO:0005886">
    <property type="term" value="C:plasma membrane"/>
    <property type="evidence" value="ECO:0007669"/>
    <property type="project" value="UniProtKB-SubCell"/>
</dbReference>
<evidence type="ECO:0000256" key="4">
    <source>
        <dbReference type="ARBA" id="ARBA00022692"/>
    </source>
</evidence>
<proteinExistence type="inferred from homology"/>
<keyword evidence="5 8" id="KW-1133">Transmembrane helix</keyword>
<evidence type="ECO:0000313" key="11">
    <source>
        <dbReference type="Proteomes" id="UP000064189"/>
    </source>
</evidence>
<dbReference type="EMBL" id="LNNH01000043">
    <property type="protein sequence ID" value="KWW13013.1"/>
    <property type="molecule type" value="Genomic_DNA"/>
</dbReference>
<feature type="transmembrane region" description="Helical" evidence="8">
    <location>
        <begin position="925"/>
        <end position="948"/>
    </location>
</feature>
<keyword evidence="7" id="KW-0175">Coiled coil</keyword>
<feature type="transmembrane region" description="Helical" evidence="8">
    <location>
        <begin position="233"/>
        <end position="252"/>
    </location>
</feature>
<feature type="transmembrane region" description="Helical" evidence="8">
    <location>
        <begin position="362"/>
        <end position="379"/>
    </location>
</feature>
<dbReference type="Proteomes" id="UP000064189">
    <property type="component" value="Unassembled WGS sequence"/>
</dbReference>
<evidence type="ECO:0000259" key="9">
    <source>
        <dbReference type="PROSITE" id="PS50156"/>
    </source>
</evidence>
<accession>A0A109MTV8</accession>
<evidence type="ECO:0000256" key="8">
    <source>
        <dbReference type="SAM" id="Phobius"/>
    </source>
</evidence>
<dbReference type="InterPro" id="IPR050545">
    <property type="entry name" value="Mycobact_MmpL"/>
</dbReference>
<dbReference type="InterPro" id="IPR004869">
    <property type="entry name" value="MMPL_dom"/>
</dbReference>
<dbReference type="RefSeq" id="WP_061143786.1">
    <property type="nucleotide sequence ID" value="NZ_LNNH01000043.1"/>
</dbReference>
<dbReference type="SUPFAM" id="SSF58104">
    <property type="entry name" value="Methyl-accepting chemotaxis protein (MCP) signaling domain"/>
    <property type="match status" value="1"/>
</dbReference>
<keyword evidence="3" id="KW-1003">Cell membrane</keyword>
<gene>
    <name evidence="10" type="ORF">AS888_08725</name>
</gene>
<feature type="transmembrane region" description="Helical" evidence="8">
    <location>
        <begin position="280"/>
        <end position="299"/>
    </location>
</feature>
<feature type="transmembrane region" description="Helical" evidence="8">
    <location>
        <begin position="893"/>
        <end position="919"/>
    </location>
</feature>
<evidence type="ECO:0000256" key="6">
    <source>
        <dbReference type="ARBA" id="ARBA00023136"/>
    </source>
</evidence>
<sequence length="1038" mass="112616">MRGIIKARWLVLIIWVAITAGLMFSAPNIANLVRDKGQLDVPAEYSSGKANELMKEIQDEDESQVALVFHGDKKLTSSELKEIKLAIEKLEKDKSELGITEIMTHFKEKSLKDQLVSEDGSTVLISITMTLGDREAKEVIDTLYKELEQVDIEHYYTSSWMIDEDLNTNSQEGLKKTEGITVVFILAVLLIVFRSVVTPIIPLITVGFTYLCSQSIVSFLVDRWDFPISSYTQIFLVGILFGIGTDYCILLLSRFKEELSSQESLVEAIVETYRTAGKTVFFSGLTVMIGFAAIGFSTFKLYQSAAAVAIGVFILMLALYTIVPFFMAILGKRLFWPAKGKLAHSESKIWAILGNFSLKRPLLALVIVAIICVPFLFVYDGDISYNSLEEAGDDVPSIMAFNIISDEFGPGQSMPTQIVIKNDERMDSEEYVALAEKIGQEVAKVDEVDIVRAMTRPAGEPIKDLFVSNQAETLEKGIGEGNDGIKEISDGLKTAGNELSDSGPRLKQATDGIGGLISGTDELKSGVGQVEKALTSIEAGIRDGSSGTGDIKVGLNEVKANLEKLSAGSEKLLGGYRQSTNGLTELKNGYKQIQTNLTAVSQSLAALNPSFEQVEGAHPELQADASYQKIKQTVQGAQNGLEPMSAGLSELNRNLGVVSGGLNTANENMAEIVNGQKALGSGLNRLIAGVDELQKGLGTMANGQGEVINNLSQFKGGLTSLNNGQQELLNGFSSLGGQLTDLEDGLNQSADGLNEVHDGLSSAQGYLSGLAKTDKTVTGMYIPKEVVESKEFGEALNAYLSEDGKVMTMDVVFKENPYSNEAIEQIDSIEETVERVTKGTKLENAQVAIGGITSTHHDLSVMSEADFSRTVILMLSGIAIILFFMLRSLVMPIYLIVSLVLTYYTAAAITELIFVNILGYAGIGWAVPFFAFVILMALGIDYSIFLMDRFNEMKEKPVKEAMLLSMRKMGTVIISAAVILGGTFAAMMPAGVLSLLEIATLILVGLGLYAFVILPLFIPVMVATFGNANWWPFLKDKE</sequence>
<keyword evidence="6 8" id="KW-0472">Membrane</keyword>
<evidence type="ECO:0000256" key="2">
    <source>
        <dbReference type="ARBA" id="ARBA00010157"/>
    </source>
</evidence>
<feature type="transmembrane region" description="Helical" evidence="8">
    <location>
        <begin position="305"/>
        <end position="331"/>
    </location>
</feature>
<evidence type="ECO:0000256" key="5">
    <source>
        <dbReference type="ARBA" id="ARBA00022989"/>
    </source>
</evidence>
<evidence type="ECO:0000256" key="7">
    <source>
        <dbReference type="SAM" id="Coils"/>
    </source>
</evidence>
<name>A0A109MTV8_9BACI</name>
<dbReference type="Pfam" id="PF03176">
    <property type="entry name" value="MMPL"/>
    <property type="match status" value="2"/>
</dbReference>
<dbReference type="PANTHER" id="PTHR33406">
    <property type="entry name" value="MEMBRANE PROTEIN MJ1562-RELATED"/>
    <property type="match status" value="1"/>
</dbReference>
<dbReference type="InterPro" id="IPR000731">
    <property type="entry name" value="SSD"/>
</dbReference>
<feature type="coiled-coil region" evidence="7">
    <location>
        <begin position="73"/>
        <end position="100"/>
    </location>
</feature>
<feature type="transmembrane region" description="Helical" evidence="8">
    <location>
        <begin position="998"/>
        <end position="1025"/>
    </location>
</feature>
<feature type="domain" description="SSD" evidence="9">
    <location>
        <begin position="203"/>
        <end position="332"/>
    </location>
</feature>
<dbReference type="PANTHER" id="PTHR33406:SF6">
    <property type="entry name" value="MEMBRANE PROTEIN YDGH-RELATED"/>
    <property type="match status" value="1"/>
</dbReference>
<comment type="caution">
    <text evidence="10">The sequence shown here is derived from an EMBL/GenBank/DDBJ whole genome shotgun (WGS) entry which is preliminary data.</text>
</comment>
<feature type="transmembrane region" description="Helical" evidence="8">
    <location>
        <begin position="969"/>
        <end position="992"/>
    </location>
</feature>
<reference evidence="10 11" key="1">
    <citation type="submission" date="2015-11" db="EMBL/GenBank/DDBJ databases">
        <title>Genome Sequence of Bacillus simplex strain VanAntwerpen2.</title>
        <authorList>
            <person name="Couger M.B."/>
        </authorList>
    </citation>
    <scope>NUCLEOTIDE SEQUENCE [LARGE SCALE GENOMIC DNA]</scope>
    <source>
        <strain evidence="10 11">VanAntwerpen02</strain>
    </source>
</reference>
<feature type="transmembrane region" description="Helical" evidence="8">
    <location>
        <begin position="179"/>
        <end position="196"/>
    </location>
</feature>
<dbReference type="AlphaFoldDB" id="A0A109MTV8"/>
<dbReference type="Gene3D" id="1.10.287.950">
    <property type="entry name" value="Methyl-accepting chemotaxis protein"/>
    <property type="match status" value="1"/>
</dbReference>